<reference evidence="1 2" key="1">
    <citation type="journal article" date="2012" name="Stand. Genomic Sci.">
        <title>Complete genome sequence of Pyrobaculum oguniense.</title>
        <authorList>
            <person name="Bernick D.L."/>
            <person name="Karplus K."/>
            <person name="Lui L.M."/>
            <person name="Coker J.K."/>
            <person name="Murphy J.N."/>
            <person name="Chan P.P."/>
            <person name="Cozen A.E."/>
            <person name="Lowe T.M."/>
        </authorList>
    </citation>
    <scope>NUCLEOTIDE SEQUENCE [LARGE SCALE GENOMIC DNA]</scope>
    <source>
        <strain evidence="1 2">TE7</strain>
    </source>
</reference>
<evidence type="ECO:0000313" key="2">
    <source>
        <dbReference type="Proteomes" id="UP000009062"/>
    </source>
</evidence>
<gene>
    <name evidence="1" type="ordered locus">Pogu_1457</name>
</gene>
<dbReference type="KEGG" id="pog:Pogu_1457"/>
<evidence type="ECO:0000313" key="1">
    <source>
        <dbReference type="EMBL" id="AFA39484.1"/>
    </source>
</evidence>
<dbReference type="AlphaFoldDB" id="H6QAK4"/>
<protein>
    <submittedName>
        <fullName evidence="1">Uncharacterized protein</fullName>
    </submittedName>
</protein>
<dbReference type="EMBL" id="CP003316">
    <property type="protein sequence ID" value="AFA39484.1"/>
    <property type="molecule type" value="Genomic_DNA"/>
</dbReference>
<dbReference type="HOGENOM" id="CLU_167322_0_0_2"/>
<accession>H6QAK4</accession>
<name>H6QAK4_PYROT</name>
<proteinExistence type="predicted"/>
<dbReference type="eggNOG" id="arCOG09796">
    <property type="taxonomic scope" value="Archaea"/>
</dbReference>
<sequence length="118" mass="12835">MYEVIVKFVETGDYAYLEQAAREALRSGAYLEHVLDLILLTPAEELPPSAKRLAAGVKRVVKSAGCGALPPRLVVPCEIAKRRLGLIEVDEEEVPEVETLGVARVVYAFCKAVGVIVQ</sequence>
<organism evidence="1 2">
    <name type="scientific">Pyrobaculum oguniense (strain DSM 13380 / JCM 10595 / TE7)</name>
    <dbReference type="NCBI Taxonomy" id="698757"/>
    <lineage>
        <taxon>Archaea</taxon>
        <taxon>Thermoproteota</taxon>
        <taxon>Thermoprotei</taxon>
        <taxon>Thermoproteales</taxon>
        <taxon>Thermoproteaceae</taxon>
        <taxon>Pyrobaculum</taxon>
    </lineage>
</organism>
<keyword evidence="2" id="KW-1185">Reference proteome</keyword>
<dbReference type="Proteomes" id="UP000009062">
    <property type="component" value="Chromosome"/>
</dbReference>
<dbReference type="STRING" id="698757.Pogu_1457"/>